<dbReference type="InterPro" id="IPR006094">
    <property type="entry name" value="Oxid_FAD_bind_N"/>
</dbReference>
<dbReference type="PIRSF" id="PIRSF000136">
    <property type="entry name" value="LGO_GLO"/>
    <property type="match status" value="1"/>
</dbReference>
<evidence type="ECO:0000259" key="3">
    <source>
        <dbReference type="PROSITE" id="PS51387"/>
    </source>
</evidence>
<dbReference type="Pfam" id="PF04030">
    <property type="entry name" value="ALO"/>
    <property type="match status" value="1"/>
</dbReference>
<sequence>MDPIFLKNWAENLQYNTTNVHYPETVEEVQQLIKKLSKMKALGSRHSFNSIADNDQNLISTQKLNKIVALDKEQSTVTVEGGMKYGELCEYLHENGFALHNLASLPHISIAGSISTATHGSGVENGNLASSVSGIEFINAKGELIQLSREDGDVFNGAVVGLGALGLVTKVTLDLVPTFEVAQVVYRNLPMEALKDNFNAIMSMGYSVSLFLDWKTNLINEVWVKKKLQKGETPDFPKELFGAPMASENVHPVESISAESCTEQLGIPGPWYDRLPHFKMEFQPSAGKELQSEYFIPFAKAYEALMAVNEIADQISPHLFISEIRAIKGDNLWMSTCYQQDSVAIHTTWKQEIPEVMALLPKMEQKLAPFNPKPHWGKLFTIPYETLNERYSRMDDFKGLLEVHDPNGKFRNDFINKNIYGLKSV</sequence>
<dbReference type="Proteomes" id="UP001597414">
    <property type="component" value="Unassembled WGS sequence"/>
</dbReference>
<dbReference type="PANTHER" id="PTHR43762">
    <property type="entry name" value="L-GULONOLACTONE OXIDASE"/>
    <property type="match status" value="1"/>
</dbReference>
<evidence type="ECO:0000313" key="5">
    <source>
        <dbReference type="Proteomes" id="UP001597414"/>
    </source>
</evidence>
<dbReference type="SUPFAM" id="SSF56176">
    <property type="entry name" value="FAD-binding/transporter-associated domain-like"/>
    <property type="match status" value="1"/>
</dbReference>
<gene>
    <name evidence="4" type="ORF">ACFSKV_10605</name>
</gene>
<name>A0ABW5BBE0_9BACT</name>
<dbReference type="Gene3D" id="3.30.43.10">
    <property type="entry name" value="Uridine Diphospho-n-acetylenolpyruvylglucosamine Reductase, domain 2"/>
    <property type="match status" value="1"/>
</dbReference>
<organism evidence="4 5">
    <name type="scientific">Shivajiella indica</name>
    <dbReference type="NCBI Taxonomy" id="872115"/>
    <lineage>
        <taxon>Bacteria</taxon>
        <taxon>Pseudomonadati</taxon>
        <taxon>Bacteroidota</taxon>
        <taxon>Cytophagia</taxon>
        <taxon>Cytophagales</taxon>
        <taxon>Cyclobacteriaceae</taxon>
        <taxon>Shivajiella</taxon>
    </lineage>
</organism>
<dbReference type="Gene3D" id="3.30.465.10">
    <property type="match status" value="1"/>
</dbReference>
<reference evidence="5" key="1">
    <citation type="journal article" date="2019" name="Int. J. Syst. Evol. Microbiol.">
        <title>The Global Catalogue of Microorganisms (GCM) 10K type strain sequencing project: providing services to taxonomists for standard genome sequencing and annotation.</title>
        <authorList>
            <consortium name="The Broad Institute Genomics Platform"/>
            <consortium name="The Broad Institute Genome Sequencing Center for Infectious Disease"/>
            <person name="Wu L."/>
            <person name="Ma J."/>
        </authorList>
    </citation>
    <scope>NUCLEOTIDE SEQUENCE [LARGE SCALE GENOMIC DNA]</scope>
    <source>
        <strain evidence="5">KCTC 19812</strain>
    </source>
</reference>
<accession>A0ABW5BBE0</accession>
<dbReference type="Pfam" id="PF01565">
    <property type="entry name" value="FAD_binding_4"/>
    <property type="match status" value="1"/>
</dbReference>
<dbReference type="PROSITE" id="PS51387">
    <property type="entry name" value="FAD_PCMH"/>
    <property type="match status" value="1"/>
</dbReference>
<feature type="domain" description="FAD-binding PCMH-type" evidence="3">
    <location>
        <begin position="13"/>
        <end position="178"/>
    </location>
</feature>
<dbReference type="InterPro" id="IPR036318">
    <property type="entry name" value="FAD-bd_PCMH-like_sf"/>
</dbReference>
<dbReference type="EMBL" id="JBHUIV010000016">
    <property type="protein sequence ID" value="MFD2202021.1"/>
    <property type="molecule type" value="Genomic_DNA"/>
</dbReference>
<evidence type="ECO:0000256" key="2">
    <source>
        <dbReference type="ARBA" id="ARBA00023002"/>
    </source>
</evidence>
<dbReference type="InterPro" id="IPR016169">
    <property type="entry name" value="FAD-bd_PCMH_sub2"/>
</dbReference>
<keyword evidence="1" id="KW-0285">Flavoprotein</keyword>
<evidence type="ECO:0000256" key="1">
    <source>
        <dbReference type="ARBA" id="ARBA00022827"/>
    </source>
</evidence>
<dbReference type="Gene3D" id="1.10.45.10">
    <property type="entry name" value="Vanillyl-alcohol Oxidase, Chain A, domain 4"/>
    <property type="match status" value="1"/>
</dbReference>
<dbReference type="InterPro" id="IPR016166">
    <property type="entry name" value="FAD-bd_PCMH"/>
</dbReference>
<comment type="caution">
    <text evidence="4">The sequence shown here is derived from an EMBL/GenBank/DDBJ whole genome shotgun (WGS) entry which is preliminary data.</text>
</comment>
<dbReference type="Gene3D" id="3.30.70.2520">
    <property type="match status" value="1"/>
</dbReference>
<keyword evidence="1" id="KW-0274">FAD</keyword>
<dbReference type="Gene3D" id="3.30.70.2530">
    <property type="match status" value="1"/>
</dbReference>
<dbReference type="InterPro" id="IPR016171">
    <property type="entry name" value="Vanillyl_alc_oxidase_C-sub2"/>
</dbReference>
<keyword evidence="2" id="KW-0560">Oxidoreductase</keyword>
<dbReference type="InterPro" id="IPR007173">
    <property type="entry name" value="ALO_C"/>
</dbReference>
<proteinExistence type="predicted"/>
<protein>
    <submittedName>
        <fullName evidence="4">FAD-binding protein</fullName>
    </submittedName>
</protein>
<keyword evidence="5" id="KW-1185">Reference proteome</keyword>
<dbReference type="PANTHER" id="PTHR43762:SF1">
    <property type="entry name" value="D-ARABINONO-1,4-LACTONE OXIDASE"/>
    <property type="match status" value="1"/>
</dbReference>
<evidence type="ECO:0000313" key="4">
    <source>
        <dbReference type="EMBL" id="MFD2202021.1"/>
    </source>
</evidence>
<dbReference type="InterPro" id="IPR010031">
    <property type="entry name" value="FAD_lactone_oxidase-like"/>
</dbReference>
<dbReference type="InterPro" id="IPR016167">
    <property type="entry name" value="FAD-bd_PCMH_sub1"/>
</dbReference>